<dbReference type="Proteomes" id="UP000300879">
    <property type="component" value="Chromosome"/>
</dbReference>
<reference evidence="2 3" key="1">
    <citation type="submission" date="2019-05" db="EMBL/GenBank/DDBJ databases">
        <authorList>
            <person name="Chen C."/>
        </authorList>
    </citation>
    <scope>NUCLEOTIDE SEQUENCE [LARGE SCALE GENOMIC DNA]</scope>
    <source>
        <strain evidence="2 3">HB172198</strain>
    </source>
</reference>
<protein>
    <submittedName>
        <fullName evidence="2">NAD-dependent epimerase/dehydratase</fullName>
    </submittedName>
</protein>
<dbReference type="InterPro" id="IPR001509">
    <property type="entry name" value="Epimerase_deHydtase"/>
</dbReference>
<feature type="domain" description="NAD-dependent epimerase/dehydratase" evidence="1">
    <location>
        <begin position="12"/>
        <end position="215"/>
    </location>
</feature>
<dbReference type="OrthoDB" id="112777at2"/>
<dbReference type="GO" id="GO:0005737">
    <property type="term" value="C:cytoplasm"/>
    <property type="evidence" value="ECO:0007669"/>
    <property type="project" value="TreeGrafter"/>
</dbReference>
<dbReference type="PANTHER" id="PTHR48079:SF6">
    <property type="entry name" value="NAD(P)-BINDING DOMAIN-CONTAINING PROTEIN-RELATED"/>
    <property type="match status" value="1"/>
</dbReference>
<organism evidence="2 3">
    <name type="scientific">Paenibacillus algicola</name>
    <dbReference type="NCBI Taxonomy" id="2565926"/>
    <lineage>
        <taxon>Bacteria</taxon>
        <taxon>Bacillati</taxon>
        <taxon>Bacillota</taxon>
        <taxon>Bacilli</taxon>
        <taxon>Bacillales</taxon>
        <taxon>Paenibacillaceae</taxon>
        <taxon>Paenibacillus</taxon>
    </lineage>
</organism>
<dbReference type="InterPro" id="IPR051783">
    <property type="entry name" value="NAD(P)-dependent_oxidoreduct"/>
</dbReference>
<dbReference type="EMBL" id="CP040396">
    <property type="protein sequence ID" value="QCT03392.1"/>
    <property type="molecule type" value="Genomic_DNA"/>
</dbReference>
<dbReference type="CDD" id="cd05229">
    <property type="entry name" value="SDR_a3"/>
    <property type="match status" value="1"/>
</dbReference>
<dbReference type="RefSeq" id="WP_138226276.1">
    <property type="nucleotide sequence ID" value="NZ_CP040396.1"/>
</dbReference>
<dbReference type="KEGG" id="palo:E6C60_2680"/>
<evidence type="ECO:0000313" key="3">
    <source>
        <dbReference type="Proteomes" id="UP000300879"/>
    </source>
</evidence>
<dbReference type="SUPFAM" id="SSF51735">
    <property type="entry name" value="NAD(P)-binding Rossmann-fold domains"/>
    <property type="match status" value="1"/>
</dbReference>
<dbReference type="PANTHER" id="PTHR48079">
    <property type="entry name" value="PROTEIN YEEZ"/>
    <property type="match status" value="1"/>
</dbReference>
<gene>
    <name evidence="2" type="ORF">E6C60_2680</name>
</gene>
<proteinExistence type="predicted"/>
<dbReference type="GO" id="GO:0004029">
    <property type="term" value="F:aldehyde dehydrogenase (NAD+) activity"/>
    <property type="evidence" value="ECO:0007669"/>
    <property type="project" value="TreeGrafter"/>
</dbReference>
<sequence>MSKSHELHVVVGTGPLGLAVMEELLHRGHVVRMVNRSGQATVLDGVQVVKGDATNAVSISQACRGASVIYHCAKAPYTEWPEKFPPIMEGIIGAAAAEQAKLVYGDNLYMYGVKREPLTENLPNAATGRKGRTRAQMSDRLMAAHREGVVRAVIGRGSDFYGPGVLDSALGERVFRAALEGKPAEVLGDIDTPHTYIYIRDFARGLVTLGEREEALGQIWHVPSAEVITTRELITMAYKSADQQPKFRVAPKAFVSMMSLFNANMRELKEMLYLYEHPFVVDSSKYERAFGKLTTPHHQAVLETMNWFKLTNVVAGAR</sequence>
<evidence type="ECO:0000313" key="2">
    <source>
        <dbReference type="EMBL" id="QCT03392.1"/>
    </source>
</evidence>
<dbReference type="AlphaFoldDB" id="A0A4P8XKW5"/>
<dbReference type="InterPro" id="IPR036291">
    <property type="entry name" value="NAD(P)-bd_dom_sf"/>
</dbReference>
<dbReference type="Pfam" id="PF01370">
    <property type="entry name" value="Epimerase"/>
    <property type="match status" value="1"/>
</dbReference>
<evidence type="ECO:0000259" key="1">
    <source>
        <dbReference type="Pfam" id="PF01370"/>
    </source>
</evidence>
<accession>A0A4P8XKW5</accession>
<name>A0A4P8XKW5_9BACL</name>
<dbReference type="Gene3D" id="3.40.50.720">
    <property type="entry name" value="NAD(P)-binding Rossmann-like Domain"/>
    <property type="match status" value="1"/>
</dbReference>
<keyword evidence="3" id="KW-1185">Reference proteome</keyword>